<dbReference type="OrthoDB" id="2693366at2759"/>
<proteinExistence type="predicted"/>
<sequence length="185" mass="20825">MLCVFFLITMQKMLRPLFSVTRTSPKANPRNARGSQNASALQSLQGHKKDLPRTNGRSVHRMSTAVQLCVNTTVRINAEEQAVAESEYYDSSDANASGTESESSAPPMTTHPTPVLDHKPSNWVDKPNRTKRGRTDDDDEVIVLDRRPDDWIDKMPGRIKTESAWLEEEMKDVQKHIHSGDARVL</sequence>
<gene>
    <name evidence="2" type="ORF">HD556DRAFT_1450621</name>
</gene>
<dbReference type="GeneID" id="64601558"/>
<protein>
    <submittedName>
        <fullName evidence="2">Uncharacterized protein</fullName>
    </submittedName>
</protein>
<feature type="region of interest" description="Disordered" evidence="1">
    <location>
        <begin position="85"/>
        <end position="140"/>
    </location>
</feature>
<name>A0A9P7AAL2_9AGAM</name>
<dbReference type="Proteomes" id="UP000719766">
    <property type="component" value="Unassembled WGS sequence"/>
</dbReference>
<dbReference type="RefSeq" id="XP_041153052.1">
    <property type="nucleotide sequence ID" value="XM_041307794.1"/>
</dbReference>
<evidence type="ECO:0000313" key="2">
    <source>
        <dbReference type="EMBL" id="KAG1785569.1"/>
    </source>
</evidence>
<dbReference type="EMBL" id="JABBWE010000108">
    <property type="protein sequence ID" value="KAG1785569.1"/>
    <property type="molecule type" value="Genomic_DNA"/>
</dbReference>
<feature type="region of interest" description="Disordered" evidence="1">
    <location>
        <begin position="22"/>
        <end position="59"/>
    </location>
</feature>
<feature type="compositionally biased region" description="Polar residues" evidence="1">
    <location>
        <begin position="33"/>
        <end position="45"/>
    </location>
</feature>
<dbReference type="AlphaFoldDB" id="A0A9P7AAL2"/>
<reference evidence="2" key="1">
    <citation type="journal article" date="2020" name="New Phytol.">
        <title>Comparative genomics reveals dynamic genome evolution in host specialist ectomycorrhizal fungi.</title>
        <authorList>
            <person name="Lofgren L.A."/>
            <person name="Nguyen N.H."/>
            <person name="Vilgalys R."/>
            <person name="Ruytinx J."/>
            <person name="Liao H.L."/>
            <person name="Branco S."/>
            <person name="Kuo A."/>
            <person name="LaButti K."/>
            <person name="Lipzen A."/>
            <person name="Andreopoulos W."/>
            <person name="Pangilinan J."/>
            <person name="Riley R."/>
            <person name="Hundley H."/>
            <person name="Na H."/>
            <person name="Barry K."/>
            <person name="Grigoriev I.V."/>
            <person name="Stajich J.E."/>
            <person name="Kennedy P.G."/>
        </authorList>
    </citation>
    <scope>NUCLEOTIDE SEQUENCE</scope>
    <source>
        <strain evidence="2">S12</strain>
    </source>
</reference>
<organism evidence="2 3">
    <name type="scientific">Suillus plorans</name>
    <dbReference type="NCBI Taxonomy" id="116603"/>
    <lineage>
        <taxon>Eukaryota</taxon>
        <taxon>Fungi</taxon>
        <taxon>Dikarya</taxon>
        <taxon>Basidiomycota</taxon>
        <taxon>Agaricomycotina</taxon>
        <taxon>Agaricomycetes</taxon>
        <taxon>Agaricomycetidae</taxon>
        <taxon>Boletales</taxon>
        <taxon>Suillineae</taxon>
        <taxon>Suillaceae</taxon>
        <taxon>Suillus</taxon>
    </lineage>
</organism>
<feature type="compositionally biased region" description="Polar residues" evidence="1">
    <location>
        <begin position="92"/>
        <end position="112"/>
    </location>
</feature>
<comment type="caution">
    <text evidence="2">The sequence shown here is derived from an EMBL/GenBank/DDBJ whole genome shotgun (WGS) entry which is preliminary data.</text>
</comment>
<keyword evidence="3" id="KW-1185">Reference proteome</keyword>
<accession>A0A9P7AAL2</accession>
<evidence type="ECO:0000313" key="3">
    <source>
        <dbReference type="Proteomes" id="UP000719766"/>
    </source>
</evidence>
<evidence type="ECO:0000256" key="1">
    <source>
        <dbReference type="SAM" id="MobiDB-lite"/>
    </source>
</evidence>